<dbReference type="KEGG" id="hbl:XJ32_01005"/>
<dbReference type="CDD" id="cd12797">
    <property type="entry name" value="M23_peptidase"/>
    <property type="match status" value="1"/>
</dbReference>
<evidence type="ECO:0000259" key="1">
    <source>
        <dbReference type="Pfam" id="PF01551"/>
    </source>
</evidence>
<evidence type="ECO:0000313" key="2">
    <source>
        <dbReference type="EMBL" id="AQQ58909.1"/>
    </source>
</evidence>
<proteinExistence type="predicted"/>
<dbReference type="InterPro" id="IPR016047">
    <property type="entry name" value="M23ase_b-sheet_dom"/>
</dbReference>
<sequence length="474" mass="53878">MRRLILAGMSCVIFISIFLLLHTSSFERIPPNLELYVLKENDKILHHIHTSFFNPENTIHLNAYDSSGLASYYVSITDKDGKVLVEESEVLLKKTEELNIALPKIPNLADGDEVFYHVSVRDWSNSNFFRGNETKLTKHFIINKSTPQVQVIAASKQIMYGGSALIAFSIQQLGLYDKTKDSLIDKVIVSNGHDEFEAYPFKNKQGKVVYLSLIAWPIKNTFFDGTIQVIDSAMNETKIQIPIATNVNYPRRKFNILISDSRLQTLIKKLEDNVIMPQDLTTNIEKFQFFNETIRHQDNQRIANFFQISKQTNIESNIPRLNVFAPIKEAQTSGRFGDEYIYKYHKEHVGSSVRYGIEFIAENDMRVINSNNAIVAFKGNIGSYGNLVVLNHVLGLSSIYGYLNAIPTLPRDMQSLMQIGQMGASGFATTTSLFFAILVQGHFVNPNEWLQAEWIDTNINQVLDRADNFGVKQK</sequence>
<dbReference type="PANTHER" id="PTHR21666">
    <property type="entry name" value="PEPTIDASE-RELATED"/>
    <property type="match status" value="1"/>
</dbReference>
<dbReference type="InterPro" id="IPR011055">
    <property type="entry name" value="Dup_hybrid_motif"/>
</dbReference>
<gene>
    <name evidence="2" type="ORF">XJ32_01005</name>
</gene>
<dbReference type="InterPro" id="IPR050570">
    <property type="entry name" value="Cell_wall_metabolism_enzyme"/>
</dbReference>
<dbReference type="PANTHER" id="PTHR21666:SF270">
    <property type="entry name" value="MUREIN HYDROLASE ACTIVATOR ENVC"/>
    <property type="match status" value="1"/>
</dbReference>
<evidence type="ECO:0000313" key="3">
    <source>
        <dbReference type="Proteomes" id="UP000188298"/>
    </source>
</evidence>
<organism evidence="2 3">
    <name type="scientific">Helicobacter bilis</name>
    <dbReference type="NCBI Taxonomy" id="37372"/>
    <lineage>
        <taxon>Bacteria</taxon>
        <taxon>Pseudomonadati</taxon>
        <taxon>Campylobacterota</taxon>
        <taxon>Epsilonproteobacteria</taxon>
        <taxon>Campylobacterales</taxon>
        <taxon>Helicobacteraceae</taxon>
        <taxon>Helicobacter</taxon>
    </lineage>
</organism>
<name>A0A1Q2LES0_9HELI</name>
<dbReference type="Pfam" id="PF01551">
    <property type="entry name" value="Peptidase_M23"/>
    <property type="match status" value="1"/>
</dbReference>
<protein>
    <submittedName>
        <fullName evidence="2">Peptidase</fullName>
    </submittedName>
</protein>
<dbReference type="AlphaFoldDB" id="A0A1Q2LES0"/>
<dbReference type="GO" id="GO:0004222">
    <property type="term" value="F:metalloendopeptidase activity"/>
    <property type="evidence" value="ECO:0007669"/>
    <property type="project" value="TreeGrafter"/>
</dbReference>
<dbReference type="Proteomes" id="UP000188298">
    <property type="component" value="Chromosome"/>
</dbReference>
<accession>A0A1Q2LES0</accession>
<reference evidence="2 3" key="1">
    <citation type="submission" date="2017-02" db="EMBL/GenBank/DDBJ databases">
        <title>Whole genome sequencing of Helicobacter bilis strain AAQJH.</title>
        <authorList>
            <person name="Conlan S."/>
            <person name="Thomas P.J."/>
            <person name="Mullikin J."/>
            <person name="Palmore T.N."/>
            <person name="Frank K.M."/>
            <person name="Segre J.A."/>
        </authorList>
    </citation>
    <scope>NUCLEOTIDE SEQUENCE [LARGE SCALE GENOMIC DNA]</scope>
    <source>
        <strain evidence="2 3">AAQJH</strain>
    </source>
</reference>
<feature type="domain" description="M23ase beta-sheet core" evidence="1">
    <location>
        <begin position="354"/>
        <end position="446"/>
    </location>
</feature>
<dbReference type="RefSeq" id="WP_077388046.1">
    <property type="nucleotide sequence ID" value="NZ_CP019645.1"/>
</dbReference>
<dbReference type="Gene3D" id="2.70.70.10">
    <property type="entry name" value="Glucose Permease (Domain IIA)"/>
    <property type="match status" value="1"/>
</dbReference>
<dbReference type="SUPFAM" id="SSF51261">
    <property type="entry name" value="Duplicated hybrid motif"/>
    <property type="match status" value="1"/>
</dbReference>
<dbReference type="EMBL" id="CP019645">
    <property type="protein sequence ID" value="AQQ58909.1"/>
    <property type="molecule type" value="Genomic_DNA"/>
</dbReference>